<evidence type="ECO:0000256" key="1">
    <source>
        <dbReference type="ARBA" id="ARBA00004752"/>
    </source>
</evidence>
<dbReference type="EMBL" id="JAQIFT010000061">
    <property type="protein sequence ID" value="MDA3733346.1"/>
    <property type="molecule type" value="Genomic_DNA"/>
</dbReference>
<name>A0AA42DQT3_9FIRM</name>
<feature type="domain" description="L,D-TPase catalytic" evidence="8">
    <location>
        <begin position="280"/>
        <end position="404"/>
    </location>
</feature>
<dbReference type="InterPro" id="IPR005490">
    <property type="entry name" value="LD_TPept_cat_dom"/>
</dbReference>
<dbReference type="GO" id="GO:0071555">
    <property type="term" value="P:cell wall organization"/>
    <property type="evidence" value="ECO:0007669"/>
    <property type="project" value="UniProtKB-UniRule"/>
</dbReference>
<evidence type="ECO:0000313" key="10">
    <source>
        <dbReference type="Proteomes" id="UP001169242"/>
    </source>
</evidence>
<dbReference type="Gene3D" id="2.40.440.10">
    <property type="entry name" value="L,D-transpeptidase catalytic domain-like"/>
    <property type="match status" value="1"/>
</dbReference>
<feature type="signal peptide" evidence="7">
    <location>
        <begin position="1"/>
        <end position="20"/>
    </location>
</feature>
<comment type="caution">
    <text evidence="9">The sequence shown here is derived from an EMBL/GenBank/DDBJ whole genome shotgun (WGS) entry which is preliminary data.</text>
</comment>
<evidence type="ECO:0000256" key="6">
    <source>
        <dbReference type="PROSITE-ProRule" id="PRU01373"/>
    </source>
</evidence>
<accession>A0AA42DQT3</accession>
<dbReference type="InterPro" id="IPR038063">
    <property type="entry name" value="Transpep_catalytic_dom"/>
</dbReference>
<feature type="chain" id="PRO_5041321892" evidence="7">
    <location>
        <begin position="21"/>
        <end position="404"/>
    </location>
</feature>
<dbReference type="Pfam" id="PF03734">
    <property type="entry name" value="YkuD"/>
    <property type="match status" value="1"/>
</dbReference>
<dbReference type="Proteomes" id="UP001169242">
    <property type="component" value="Unassembled WGS sequence"/>
</dbReference>
<keyword evidence="10" id="KW-1185">Reference proteome</keyword>
<dbReference type="GO" id="GO:0008360">
    <property type="term" value="P:regulation of cell shape"/>
    <property type="evidence" value="ECO:0007669"/>
    <property type="project" value="UniProtKB-UniRule"/>
</dbReference>
<dbReference type="SUPFAM" id="SSF141523">
    <property type="entry name" value="L,D-transpeptidase catalytic domain-like"/>
    <property type="match status" value="1"/>
</dbReference>
<dbReference type="RefSeq" id="WP_053982841.1">
    <property type="nucleotide sequence ID" value="NZ_JAQIFT010000061.1"/>
</dbReference>
<evidence type="ECO:0000256" key="2">
    <source>
        <dbReference type="ARBA" id="ARBA00022679"/>
    </source>
</evidence>
<evidence type="ECO:0000313" key="9">
    <source>
        <dbReference type="EMBL" id="MDA3733346.1"/>
    </source>
</evidence>
<evidence type="ECO:0000256" key="5">
    <source>
        <dbReference type="ARBA" id="ARBA00023316"/>
    </source>
</evidence>
<dbReference type="GO" id="GO:0018104">
    <property type="term" value="P:peptidoglycan-protein cross-linking"/>
    <property type="evidence" value="ECO:0007669"/>
    <property type="project" value="TreeGrafter"/>
</dbReference>
<evidence type="ECO:0000256" key="3">
    <source>
        <dbReference type="ARBA" id="ARBA00022960"/>
    </source>
</evidence>
<reference evidence="9" key="1">
    <citation type="journal article" date="2023" name="Int. J. Syst. Evol. Microbiol.">
        <title>&lt;i&gt;Holtiella tumoricola&lt;/i&gt; gen. nov. sp. nov., isolated from a human clinical sample.</title>
        <authorList>
            <person name="Allen-Vercoe E."/>
            <person name="Daigneault M.C."/>
            <person name="Vancuren S.J."/>
            <person name="Cochrane K."/>
            <person name="O'Neal L.L."/>
            <person name="Sankaranarayanan K."/>
            <person name="Lawson P.A."/>
        </authorList>
    </citation>
    <scope>NUCLEOTIDE SEQUENCE</scope>
    <source>
        <strain evidence="9">CC70A</strain>
    </source>
</reference>
<dbReference type="GO" id="GO:0005576">
    <property type="term" value="C:extracellular region"/>
    <property type="evidence" value="ECO:0007669"/>
    <property type="project" value="TreeGrafter"/>
</dbReference>
<dbReference type="GO" id="GO:0071972">
    <property type="term" value="F:peptidoglycan L,D-transpeptidase activity"/>
    <property type="evidence" value="ECO:0007669"/>
    <property type="project" value="TreeGrafter"/>
</dbReference>
<dbReference type="PROSITE" id="PS52029">
    <property type="entry name" value="LD_TPASE"/>
    <property type="match status" value="1"/>
</dbReference>
<dbReference type="AlphaFoldDB" id="A0AA42DQT3"/>
<gene>
    <name evidence="9" type="ORF">PBV87_17845</name>
</gene>
<dbReference type="GO" id="GO:0016740">
    <property type="term" value="F:transferase activity"/>
    <property type="evidence" value="ECO:0007669"/>
    <property type="project" value="UniProtKB-KW"/>
</dbReference>
<dbReference type="CDD" id="cd16913">
    <property type="entry name" value="YkuD_like"/>
    <property type="match status" value="1"/>
</dbReference>
<feature type="active site" description="Proton donor/acceptor" evidence="6">
    <location>
        <position position="354"/>
    </location>
</feature>
<keyword evidence="2" id="KW-0808">Transferase</keyword>
<dbReference type="InterPro" id="IPR050979">
    <property type="entry name" value="LD-transpeptidase"/>
</dbReference>
<protein>
    <submittedName>
        <fullName evidence="9">L,D-transpeptidase</fullName>
    </submittedName>
</protein>
<keyword evidence="4 6" id="KW-0573">Peptidoglycan synthesis</keyword>
<keyword evidence="3 6" id="KW-0133">Cell shape</keyword>
<keyword evidence="7" id="KW-0732">Signal</keyword>
<comment type="pathway">
    <text evidence="1 6">Cell wall biogenesis; peptidoglycan biosynthesis.</text>
</comment>
<feature type="active site" description="Nucleophile" evidence="6">
    <location>
        <position position="380"/>
    </location>
</feature>
<organism evidence="9 10">
    <name type="scientific">Holtiella tumoricola</name>
    <dbReference type="NCBI Taxonomy" id="3018743"/>
    <lineage>
        <taxon>Bacteria</taxon>
        <taxon>Bacillati</taxon>
        <taxon>Bacillota</taxon>
        <taxon>Clostridia</taxon>
        <taxon>Lachnospirales</taxon>
        <taxon>Cellulosilyticaceae</taxon>
        <taxon>Holtiella</taxon>
    </lineage>
</organism>
<keyword evidence="5 6" id="KW-0961">Cell wall biogenesis/degradation</keyword>
<evidence type="ECO:0000259" key="8">
    <source>
        <dbReference type="PROSITE" id="PS52029"/>
    </source>
</evidence>
<dbReference type="PANTHER" id="PTHR30582:SF2">
    <property type="entry name" value="L,D-TRANSPEPTIDASE YCIB-RELATED"/>
    <property type="match status" value="1"/>
</dbReference>
<sequence length="404" mass="45471">MKKVSVILLFCFFLTTPLFAANIMSTNPLGKLSQSNVELDFNGEKVSTYTAFKSDYVPVSSLRSIGFPIDYDITSGKVVINSPSLISSPTSQALSFKNNSFALYESDVWIGDFKTHAIVSEDNVLIPIGALRQLYHIDITDTTYHMTPKEPLHIIANSNTITNNLPTPITVSLIDLYWDNGFIMQPSNYDLSPLETRSRTMNVLHDNKKYITTIIKQATGRELNYNNGSMFGQTNDLLFDYYTKLKYLDLSSLGDPIDFDTLIWAESTINSKNMSSKTKYLVWTNIDLQRTFIFEGSTGNWKLKKYFLCSTGKSSSPTPKGSYELTRKVPYFGVEKGYRCKNAFGFIGTTYLYHSVMFDKTGSYLLQGKGELGARASAGCIRLSVENSEWFYSNMLSGTKVFID</sequence>
<dbReference type="PANTHER" id="PTHR30582">
    <property type="entry name" value="L,D-TRANSPEPTIDASE"/>
    <property type="match status" value="1"/>
</dbReference>
<evidence type="ECO:0000256" key="4">
    <source>
        <dbReference type="ARBA" id="ARBA00022984"/>
    </source>
</evidence>
<proteinExistence type="predicted"/>
<evidence type="ECO:0000256" key="7">
    <source>
        <dbReference type="SAM" id="SignalP"/>
    </source>
</evidence>